<dbReference type="Pfam" id="PF08661">
    <property type="entry name" value="Rep_fac-A_3"/>
    <property type="match status" value="1"/>
</dbReference>
<dbReference type="AlphaFoldDB" id="A0A367YD79"/>
<dbReference type="Proteomes" id="UP000253472">
    <property type="component" value="Unassembled WGS sequence"/>
</dbReference>
<gene>
    <name evidence="4" type="primary">ssb3_1</name>
    <name evidence="4" type="ORF">Cantr_10507</name>
</gene>
<protein>
    <submittedName>
        <fullName evidence="4">Replication factor A protein 3</fullName>
    </submittedName>
</protein>
<proteinExistence type="inferred from homology"/>
<evidence type="ECO:0000256" key="1">
    <source>
        <dbReference type="ARBA" id="ARBA00004123"/>
    </source>
</evidence>
<comment type="similarity">
    <text evidence="2">Belongs to the replication factor A protein 3 family.</text>
</comment>
<dbReference type="GO" id="GO:0006310">
    <property type="term" value="P:DNA recombination"/>
    <property type="evidence" value="ECO:0007669"/>
    <property type="project" value="InterPro"/>
</dbReference>
<reference evidence="4 5" key="1">
    <citation type="submission" date="2018-06" db="EMBL/GenBank/DDBJ databases">
        <title>Whole genome sequencing of Candida tropicalis (genome annotated by CSBL at Korea University).</title>
        <authorList>
            <person name="Ahn J."/>
        </authorList>
    </citation>
    <scope>NUCLEOTIDE SEQUENCE [LARGE SCALE GENOMIC DNA]</scope>
    <source>
        <strain evidence="4 5">ATCC 20962</strain>
    </source>
</reference>
<dbReference type="InterPro" id="IPR013970">
    <property type="entry name" value="Rfa2"/>
</dbReference>
<evidence type="ECO:0000313" key="5">
    <source>
        <dbReference type="Proteomes" id="UP000253472"/>
    </source>
</evidence>
<dbReference type="GO" id="GO:0006281">
    <property type="term" value="P:DNA repair"/>
    <property type="evidence" value="ECO:0007669"/>
    <property type="project" value="InterPro"/>
</dbReference>
<evidence type="ECO:0000256" key="3">
    <source>
        <dbReference type="ARBA" id="ARBA00023242"/>
    </source>
</evidence>
<dbReference type="STRING" id="5486.A0A367YD79"/>
<dbReference type="GO" id="GO:0003677">
    <property type="term" value="F:DNA binding"/>
    <property type="evidence" value="ECO:0007669"/>
    <property type="project" value="InterPro"/>
</dbReference>
<dbReference type="GO" id="GO:0031981">
    <property type="term" value="C:nuclear lumen"/>
    <property type="evidence" value="ECO:0007669"/>
    <property type="project" value="UniProtKB-ARBA"/>
</dbReference>
<dbReference type="Gene3D" id="2.40.50.140">
    <property type="entry name" value="Nucleic acid-binding proteins"/>
    <property type="match status" value="1"/>
</dbReference>
<dbReference type="GO" id="GO:0006260">
    <property type="term" value="P:DNA replication"/>
    <property type="evidence" value="ECO:0007669"/>
    <property type="project" value="InterPro"/>
</dbReference>
<dbReference type="EMBL" id="QLNQ01000023">
    <property type="protein sequence ID" value="RCK63816.1"/>
    <property type="molecule type" value="Genomic_DNA"/>
</dbReference>
<evidence type="ECO:0000256" key="2">
    <source>
        <dbReference type="ARBA" id="ARBA00009761"/>
    </source>
</evidence>
<evidence type="ECO:0000313" key="4">
    <source>
        <dbReference type="EMBL" id="RCK63816.1"/>
    </source>
</evidence>
<sequence length="107" mass="11798">MEATNIRVDASLIQSNSGRIVRIMGKCESFDQASHQAIILANGTANLDLSQVDDVLEIHKNYEFIGKAGVDQKIRVYSVVPLSDNLDLNIAAKLVLFAHQVPELYTD</sequence>
<comment type="subcellular location">
    <subcellularLocation>
        <location evidence="1">Nucleus</location>
    </subcellularLocation>
</comment>
<keyword evidence="5" id="KW-1185">Reference proteome</keyword>
<dbReference type="CDD" id="cd04479">
    <property type="entry name" value="RPA3"/>
    <property type="match status" value="1"/>
</dbReference>
<organism evidence="4 5">
    <name type="scientific">Candida viswanathii</name>
    <dbReference type="NCBI Taxonomy" id="5486"/>
    <lineage>
        <taxon>Eukaryota</taxon>
        <taxon>Fungi</taxon>
        <taxon>Dikarya</taxon>
        <taxon>Ascomycota</taxon>
        <taxon>Saccharomycotina</taxon>
        <taxon>Pichiomycetes</taxon>
        <taxon>Debaryomycetaceae</taxon>
        <taxon>Candida/Lodderomyces clade</taxon>
        <taxon>Candida</taxon>
    </lineage>
</organism>
<dbReference type="InterPro" id="IPR012340">
    <property type="entry name" value="NA-bd_OB-fold"/>
</dbReference>
<dbReference type="OrthoDB" id="188186at2759"/>
<dbReference type="SUPFAM" id="SSF50249">
    <property type="entry name" value="Nucleic acid-binding proteins"/>
    <property type="match status" value="1"/>
</dbReference>
<keyword evidence="3" id="KW-0539">Nucleus</keyword>
<accession>A0A367YD79</accession>
<comment type="caution">
    <text evidence="4">The sequence shown here is derived from an EMBL/GenBank/DDBJ whole genome shotgun (WGS) entry which is preliminary data.</text>
</comment>
<name>A0A367YD79_9ASCO</name>